<evidence type="ECO:0000313" key="1">
    <source>
        <dbReference type="EMBL" id="CAD8214434.1"/>
    </source>
</evidence>
<dbReference type="AlphaFoldDB" id="A0A8S1YRK4"/>
<organism evidence="1 2">
    <name type="scientific">Paramecium pentaurelia</name>
    <dbReference type="NCBI Taxonomy" id="43138"/>
    <lineage>
        <taxon>Eukaryota</taxon>
        <taxon>Sar</taxon>
        <taxon>Alveolata</taxon>
        <taxon>Ciliophora</taxon>
        <taxon>Intramacronucleata</taxon>
        <taxon>Oligohymenophorea</taxon>
        <taxon>Peniculida</taxon>
        <taxon>Parameciidae</taxon>
        <taxon>Paramecium</taxon>
    </lineage>
</organism>
<protein>
    <submittedName>
        <fullName evidence="1">Uncharacterized protein</fullName>
    </submittedName>
</protein>
<dbReference type="EMBL" id="CAJJDO010000214">
    <property type="protein sequence ID" value="CAD8214434.1"/>
    <property type="molecule type" value="Genomic_DNA"/>
</dbReference>
<sequence>MFKAQLKGFKQSTVDEDKYLCMKCMLEKIDSQNIFSLEDTKIMIKEMRSEQLKKKRQRVLKKD</sequence>
<reference evidence="1" key="1">
    <citation type="submission" date="2021-01" db="EMBL/GenBank/DDBJ databases">
        <authorList>
            <consortium name="Genoscope - CEA"/>
            <person name="William W."/>
        </authorList>
    </citation>
    <scope>NUCLEOTIDE SEQUENCE</scope>
</reference>
<dbReference type="Proteomes" id="UP000689195">
    <property type="component" value="Unassembled WGS sequence"/>
</dbReference>
<accession>A0A8S1YRK4</accession>
<keyword evidence="2" id="KW-1185">Reference proteome</keyword>
<gene>
    <name evidence="1" type="ORF">PPENT_87.1.T2140004</name>
</gene>
<evidence type="ECO:0000313" key="2">
    <source>
        <dbReference type="Proteomes" id="UP000689195"/>
    </source>
</evidence>
<proteinExistence type="predicted"/>
<comment type="caution">
    <text evidence="1">The sequence shown here is derived from an EMBL/GenBank/DDBJ whole genome shotgun (WGS) entry which is preliminary data.</text>
</comment>
<name>A0A8S1YRK4_9CILI</name>
<dbReference type="OrthoDB" id="319481at2759"/>